<evidence type="ECO:0000256" key="8">
    <source>
        <dbReference type="ARBA" id="ARBA00022833"/>
    </source>
</evidence>
<dbReference type="InterPro" id="IPR007728">
    <property type="entry name" value="Pre-SET_dom"/>
</dbReference>
<feature type="domain" description="Post-SET" evidence="16">
    <location>
        <begin position="611"/>
        <end position="627"/>
    </location>
</feature>
<proteinExistence type="predicted"/>
<evidence type="ECO:0000256" key="1">
    <source>
        <dbReference type="ARBA" id="ARBA00004123"/>
    </source>
</evidence>
<dbReference type="InterPro" id="IPR023779">
    <property type="entry name" value="Chromodomain_CS"/>
</dbReference>
<feature type="coiled-coil region" evidence="11">
    <location>
        <begin position="203"/>
        <end position="230"/>
    </location>
</feature>
<evidence type="ECO:0000259" key="13">
    <source>
        <dbReference type="PROSITE" id="PS50013"/>
    </source>
</evidence>
<evidence type="ECO:0000256" key="4">
    <source>
        <dbReference type="ARBA" id="ARBA00022603"/>
    </source>
</evidence>
<dbReference type="PROSITE" id="PS50013">
    <property type="entry name" value="CHROMO_2"/>
    <property type="match status" value="1"/>
</dbReference>
<dbReference type="CDD" id="cd10542">
    <property type="entry name" value="SET_SUV39H"/>
    <property type="match status" value="1"/>
</dbReference>
<dbReference type="PROSITE" id="PS50280">
    <property type="entry name" value="SET"/>
    <property type="match status" value="1"/>
</dbReference>
<keyword evidence="11" id="KW-0175">Coiled coil</keyword>
<dbReference type="Pfam" id="PF00856">
    <property type="entry name" value="SET"/>
    <property type="match status" value="1"/>
</dbReference>
<dbReference type="InterPro" id="IPR050973">
    <property type="entry name" value="H3K9_Histone-Lys_N-MTase"/>
</dbReference>
<feature type="domain" description="Chromo" evidence="13">
    <location>
        <begin position="73"/>
        <end position="120"/>
    </location>
</feature>
<dbReference type="Gene3D" id="2.40.50.40">
    <property type="match status" value="1"/>
</dbReference>
<keyword evidence="3" id="KW-0158">Chromosome</keyword>
<evidence type="ECO:0000313" key="18">
    <source>
        <dbReference type="Proteomes" id="UP001186944"/>
    </source>
</evidence>
<dbReference type="PANTHER" id="PTHR46223">
    <property type="entry name" value="HISTONE-LYSINE N-METHYLTRANSFERASE SUV39H"/>
    <property type="match status" value="1"/>
</dbReference>
<dbReference type="GO" id="GO:0032259">
    <property type="term" value="P:methylation"/>
    <property type="evidence" value="ECO:0007669"/>
    <property type="project" value="UniProtKB-KW"/>
</dbReference>
<feature type="domain" description="Pre-SET" evidence="15">
    <location>
        <begin position="269"/>
        <end position="329"/>
    </location>
</feature>
<evidence type="ECO:0000256" key="11">
    <source>
        <dbReference type="SAM" id="Coils"/>
    </source>
</evidence>
<evidence type="ECO:0000259" key="15">
    <source>
        <dbReference type="PROSITE" id="PS50867"/>
    </source>
</evidence>
<evidence type="ECO:0000256" key="2">
    <source>
        <dbReference type="ARBA" id="ARBA00004584"/>
    </source>
</evidence>
<keyword evidence="5" id="KW-0808">Transferase</keyword>
<dbReference type="InterPro" id="IPR016197">
    <property type="entry name" value="Chromo-like_dom_sf"/>
</dbReference>
<evidence type="ECO:0000256" key="3">
    <source>
        <dbReference type="ARBA" id="ARBA00022454"/>
    </source>
</evidence>
<dbReference type="InterPro" id="IPR000953">
    <property type="entry name" value="Chromo/chromo_shadow_dom"/>
</dbReference>
<dbReference type="SUPFAM" id="SSF54160">
    <property type="entry name" value="Chromo domain-like"/>
    <property type="match status" value="1"/>
</dbReference>
<sequence>MSTISIYESTVPCLSSVIDLQRKVQKEELKFSTETNQFLLYHTLKAVGPFVAQKLVSKLVERGEITWDDNDNWEVERILDYVQEDEKDFYLIKWKGWSNAYNSWEPKENLSCEELLVEFQSNGRKRKFLEIDMDDMPSPKRNRVDEIFHKLAPLKETLSPISLLSLSSPTKSGRQPLFRQFLKKSGKVAKNLTPGMKQLNPRSKFYKQKRVEVKKALKDWENQLNGINTDPSPIFVENDADLEGPPENFEYINDYKAGEGITIPDDPMIGCECEDCLENKKDCCPTWCGSMFAYYKHKRVKVMKGTPIYECNKRCKCGPECPNRVVQLGRKFKLCIFRTKNGRGWGVKTLQRIKKGSFVVEYVGEVITNEEAERRGKHYDAVGRTYLFDLDYNTGDCPFTVDAGYYGNVSHFINHSCDPNLEVYAVWINTLDPRLPRIALFSKRDIAKGEELTFDYMMTGDTTNQAPTLSDVDKSVAAELMKASAVTVSKVTETGDNTESEADTEVDTEGSDAGFSVDSKDDTLQQDSELDELSMNDDLNSDQISVKSTSDVSQSSSPVKSMSPKKMADIAEKEPKQPPLPVSAMGAAPSPAVVESNPQDKLLPKSITDQFRIVCQCGAKNCRRYLF</sequence>
<gene>
    <name evidence="17" type="ORF">FSP39_008354</name>
</gene>
<evidence type="ECO:0000256" key="10">
    <source>
        <dbReference type="ARBA" id="ARBA00023328"/>
    </source>
</evidence>
<feature type="compositionally biased region" description="Basic and acidic residues" evidence="12">
    <location>
        <begin position="566"/>
        <end position="576"/>
    </location>
</feature>
<protein>
    <submittedName>
        <fullName evidence="17">Uncharacterized protein</fullName>
    </submittedName>
</protein>
<dbReference type="EMBL" id="VSWD01000005">
    <property type="protein sequence ID" value="KAK3102045.1"/>
    <property type="molecule type" value="Genomic_DNA"/>
</dbReference>
<evidence type="ECO:0000256" key="5">
    <source>
        <dbReference type="ARBA" id="ARBA00022679"/>
    </source>
</evidence>
<dbReference type="Pfam" id="PF05033">
    <property type="entry name" value="Pre-SET"/>
    <property type="match status" value="1"/>
</dbReference>
<evidence type="ECO:0000256" key="6">
    <source>
        <dbReference type="ARBA" id="ARBA00022691"/>
    </source>
</evidence>
<feature type="region of interest" description="Disordered" evidence="12">
    <location>
        <begin position="489"/>
        <end position="597"/>
    </location>
</feature>
<dbReference type="GO" id="GO:0046974">
    <property type="term" value="F:histone H3K9 methyltransferase activity"/>
    <property type="evidence" value="ECO:0007669"/>
    <property type="project" value="TreeGrafter"/>
</dbReference>
<dbReference type="PROSITE" id="PS00598">
    <property type="entry name" value="CHROMO_1"/>
    <property type="match status" value="1"/>
</dbReference>
<evidence type="ECO:0000256" key="7">
    <source>
        <dbReference type="ARBA" id="ARBA00022723"/>
    </source>
</evidence>
<reference evidence="17" key="1">
    <citation type="submission" date="2019-08" db="EMBL/GenBank/DDBJ databases">
        <title>The improved chromosome-level genome for the pearl oyster Pinctada fucata martensii using PacBio sequencing and Hi-C.</title>
        <authorList>
            <person name="Zheng Z."/>
        </authorList>
    </citation>
    <scope>NUCLEOTIDE SEQUENCE</scope>
    <source>
        <strain evidence="17">ZZ-2019</strain>
        <tissue evidence="17">Adductor muscle</tissue>
    </source>
</reference>
<dbReference type="InterPro" id="IPR001214">
    <property type="entry name" value="SET_dom"/>
</dbReference>
<evidence type="ECO:0000259" key="16">
    <source>
        <dbReference type="PROSITE" id="PS50868"/>
    </source>
</evidence>
<dbReference type="AlphaFoldDB" id="A0AA89BZ44"/>
<dbReference type="InterPro" id="IPR023780">
    <property type="entry name" value="Chromo_domain"/>
</dbReference>
<accession>A0AA89BZ44</accession>
<feature type="compositionally biased region" description="Acidic residues" evidence="12">
    <location>
        <begin position="496"/>
        <end position="510"/>
    </location>
</feature>
<keyword evidence="8" id="KW-0862">Zinc</keyword>
<dbReference type="CDD" id="cd00024">
    <property type="entry name" value="CD_CSD"/>
    <property type="match status" value="1"/>
</dbReference>
<dbReference type="SMART" id="SM00468">
    <property type="entry name" value="PreSET"/>
    <property type="match status" value="1"/>
</dbReference>
<evidence type="ECO:0000256" key="9">
    <source>
        <dbReference type="ARBA" id="ARBA00023242"/>
    </source>
</evidence>
<keyword evidence="7" id="KW-0479">Metal-binding</keyword>
<feature type="compositionally biased region" description="Low complexity" evidence="12">
    <location>
        <begin position="545"/>
        <end position="565"/>
    </location>
</feature>
<dbReference type="Pfam" id="PF00385">
    <property type="entry name" value="Chromo"/>
    <property type="match status" value="1"/>
</dbReference>
<dbReference type="SMART" id="SM00298">
    <property type="entry name" value="CHROMO"/>
    <property type="match status" value="1"/>
</dbReference>
<keyword evidence="10" id="KW-0137">Centromere</keyword>
<dbReference type="PROSITE" id="PS50868">
    <property type="entry name" value="POST_SET"/>
    <property type="match status" value="1"/>
</dbReference>
<dbReference type="Gene3D" id="2.170.270.10">
    <property type="entry name" value="SET domain"/>
    <property type="match status" value="1"/>
</dbReference>
<comment type="caution">
    <text evidence="17">The sequence shown here is derived from an EMBL/GenBank/DDBJ whole genome shotgun (WGS) entry which is preliminary data.</text>
</comment>
<dbReference type="Proteomes" id="UP001186944">
    <property type="component" value="Unassembled WGS sequence"/>
</dbReference>
<dbReference type="GO" id="GO:0005634">
    <property type="term" value="C:nucleus"/>
    <property type="evidence" value="ECO:0007669"/>
    <property type="project" value="UniProtKB-SubCell"/>
</dbReference>
<organism evidence="17 18">
    <name type="scientific">Pinctada imbricata</name>
    <name type="common">Atlantic pearl-oyster</name>
    <name type="synonym">Pinctada martensii</name>
    <dbReference type="NCBI Taxonomy" id="66713"/>
    <lineage>
        <taxon>Eukaryota</taxon>
        <taxon>Metazoa</taxon>
        <taxon>Spiralia</taxon>
        <taxon>Lophotrochozoa</taxon>
        <taxon>Mollusca</taxon>
        <taxon>Bivalvia</taxon>
        <taxon>Autobranchia</taxon>
        <taxon>Pteriomorphia</taxon>
        <taxon>Pterioida</taxon>
        <taxon>Pterioidea</taxon>
        <taxon>Pteriidae</taxon>
        <taxon>Pinctada</taxon>
    </lineage>
</organism>
<dbReference type="SUPFAM" id="SSF82199">
    <property type="entry name" value="SET domain"/>
    <property type="match status" value="1"/>
</dbReference>
<keyword evidence="18" id="KW-1185">Reference proteome</keyword>
<keyword evidence="4" id="KW-0489">Methyltransferase</keyword>
<evidence type="ECO:0000259" key="14">
    <source>
        <dbReference type="PROSITE" id="PS50280"/>
    </source>
</evidence>
<dbReference type="PANTHER" id="PTHR46223:SF4">
    <property type="entry name" value="HISTONE-LYSINE N-METHYLTRANSFERASE-RELATED"/>
    <property type="match status" value="1"/>
</dbReference>
<name>A0AA89BZ44_PINIB</name>
<dbReference type="PROSITE" id="PS50867">
    <property type="entry name" value="PRE_SET"/>
    <property type="match status" value="1"/>
</dbReference>
<comment type="subcellular location">
    <subcellularLocation>
        <location evidence="2">Chromosome</location>
        <location evidence="2">Centromere</location>
    </subcellularLocation>
    <subcellularLocation>
        <location evidence="1">Nucleus</location>
    </subcellularLocation>
</comment>
<dbReference type="InterPro" id="IPR003616">
    <property type="entry name" value="Post-SET_dom"/>
</dbReference>
<dbReference type="SMART" id="SM00317">
    <property type="entry name" value="SET"/>
    <property type="match status" value="1"/>
</dbReference>
<dbReference type="GO" id="GO:0008270">
    <property type="term" value="F:zinc ion binding"/>
    <property type="evidence" value="ECO:0007669"/>
    <property type="project" value="InterPro"/>
</dbReference>
<dbReference type="GO" id="GO:0000775">
    <property type="term" value="C:chromosome, centromeric region"/>
    <property type="evidence" value="ECO:0007669"/>
    <property type="project" value="UniProtKB-SubCell"/>
</dbReference>
<feature type="domain" description="SET" evidence="14">
    <location>
        <begin position="332"/>
        <end position="457"/>
    </location>
</feature>
<evidence type="ECO:0000256" key="12">
    <source>
        <dbReference type="SAM" id="MobiDB-lite"/>
    </source>
</evidence>
<keyword evidence="9" id="KW-0539">Nucleus</keyword>
<keyword evidence="6" id="KW-0949">S-adenosyl-L-methionine</keyword>
<evidence type="ECO:0000313" key="17">
    <source>
        <dbReference type="EMBL" id="KAK3102045.1"/>
    </source>
</evidence>
<dbReference type="InterPro" id="IPR046341">
    <property type="entry name" value="SET_dom_sf"/>
</dbReference>